<evidence type="ECO:0000256" key="2">
    <source>
        <dbReference type="ARBA" id="ARBA00023054"/>
    </source>
</evidence>
<organism evidence="4 5">
    <name type="scientific">Paramormyrops kingsleyae</name>
    <dbReference type="NCBI Taxonomy" id="1676925"/>
    <lineage>
        <taxon>Eukaryota</taxon>
        <taxon>Metazoa</taxon>
        <taxon>Chordata</taxon>
        <taxon>Craniata</taxon>
        <taxon>Vertebrata</taxon>
        <taxon>Euteleostomi</taxon>
        <taxon>Actinopterygii</taxon>
        <taxon>Neopterygii</taxon>
        <taxon>Teleostei</taxon>
        <taxon>Osteoglossocephala</taxon>
        <taxon>Osteoglossomorpha</taxon>
        <taxon>Osteoglossiformes</taxon>
        <taxon>Mormyridae</taxon>
        <taxon>Paramormyrops</taxon>
    </lineage>
</organism>
<dbReference type="Ensembl" id="ENSPKIT00000037448.1">
    <property type="protein sequence ID" value="ENSPKIP00000013035.1"/>
    <property type="gene ID" value="ENSPKIG00000000607.1"/>
</dbReference>
<reference evidence="4" key="1">
    <citation type="submission" date="2025-08" db="UniProtKB">
        <authorList>
            <consortium name="Ensembl"/>
        </authorList>
    </citation>
    <scope>IDENTIFICATION</scope>
</reference>
<evidence type="ECO:0000256" key="1">
    <source>
        <dbReference type="ARBA" id="ARBA00010949"/>
    </source>
</evidence>
<dbReference type="PANTHER" id="PTHR22461:SF2">
    <property type="entry name" value="SERINE-RICH COILED-COIL DOMAIN-CONTAINING PROTEIN 2"/>
    <property type="match status" value="1"/>
</dbReference>
<keyword evidence="2" id="KW-0175">Coiled coil</keyword>
<evidence type="ECO:0000256" key="3">
    <source>
        <dbReference type="SAM" id="MobiDB-lite"/>
    </source>
</evidence>
<reference evidence="4" key="2">
    <citation type="submission" date="2025-09" db="UniProtKB">
        <authorList>
            <consortium name="Ensembl"/>
        </authorList>
    </citation>
    <scope>IDENTIFICATION</scope>
</reference>
<dbReference type="GO" id="GO:0001578">
    <property type="term" value="P:microtubule bundle formation"/>
    <property type="evidence" value="ECO:0007669"/>
    <property type="project" value="TreeGrafter"/>
</dbReference>
<dbReference type="PANTHER" id="PTHR22461">
    <property type="entry name" value="SERINE-RICH COILED-COIL DOMAIN-CONTAINING PROTEIN 2-RELATED"/>
    <property type="match status" value="1"/>
</dbReference>
<sequence>MSQAERSERGGRQGHWRRRQHRWNGPDHFHNDNRSSGFQPLDGYHGAAIGRIGPPRQKHSPQSDGHMVGFDESMLRHMAQDCSSVKSQLLRLKNLLQMENGVSLHNTVPPEPPTPEPSENFSSAAQVEDLRREVQELKEELRRKEKTIAQLTQQLSSRAEPSRCHCQQRALLPRTERRTHHDKATQTPWRGHAGAPPAPFAPPWQGQYQGSSRVSVPHRRQTSNTTVFQPSLPQRTPPAGKAAKNSPHRGPQ</sequence>
<proteinExistence type="inferred from homology"/>
<dbReference type="GeneTree" id="ENSGT00940000153912"/>
<dbReference type="InterPro" id="IPR029627">
    <property type="entry name" value="CCSER"/>
</dbReference>
<dbReference type="Proteomes" id="UP000261540">
    <property type="component" value="Unplaced"/>
</dbReference>
<feature type="compositionally biased region" description="Basic residues" evidence="3">
    <location>
        <begin position="12"/>
        <end position="22"/>
    </location>
</feature>
<evidence type="ECO:0000313" key="4">
    <source>
        <dbReference type="Ensembl" id="ENSPKIP00000013035.1"/>
    </source>
</evidence>
<feature type="compositionally biased region" description="Polar residues" evidence="3">
    <location>
        <begin position="222"/>
        <end position="234"/>
    </location>
</feature>
<feature type="region of interest" description="Disordered" evidence="3">
    <location>
        <begin position="104"/>
        <end position="124"/>
    </location>
</feature>
<feature type="region of interest" description="Disordered" evidence="3">
    <location>
        <begin position="153"/>
        <end position="252"/>
    </location>
</feature>
<name>A0A3B3R547_9TELE</name>
<evidence type="ECO:0000313" key="5">
    <source>
        <dbReference type="Proteomes" id="UP000261540"/>
    </source>
</evidence>
<dbReference type="AlphaFoldDB" id="A0A3B3R547"/>
<dbReference type="GO" id="GO:0008017">
    <property type="term" value="F:microtubule binding"/>
    <property type="evidence" value="ECO:0007669"/>
    <property type="project" value="TreeGrafter"/>
</dbReference>
<accession>A0A3B3R547</accession>
<dbReference type="GO" id="GO:0015630">
    <property type="term" value="C:microtubule cytoskeleton"/>
    <property type="evidence" value="ECO:0007669"/>
    <property type="project" value="TreeGrafter"/>
</dbReference>
<feature type="compositionally biased region" description="Basic and acidic residues" evidence="3">
    <location>
        <begin position="1"/>
        <end position="11"/>
    </location>
</feature>
<protein>
    <submittedName>
        <fullName evidence="4">Coiled-coil serine-rich protein 2a</fullName>
    </submittedName>
</protein>
<comment type="similarity">
    <text evidence="1">Belongs to the CCSER family.</text>
</comment>
<keyword evidence="5" id="KW-1185">Reference proteome</keyword>
<feature type="region of interest" description="Disordered" evidence="3">
    <location>
        <begin position="1"/>
        <end position="38"/>
    </location>
</feature>
<feature type="compositionally biased region" description="Basic and acidic residues" evidence="3">
    <location>
        <begin position="24"/>
        <end position="33"/>
    </location>
</feature>